<dbReference type="Proteomes" id="UP001163835">
    <property type="component" value="Unassembled WGS sequence"/>
</dbReference>
<sequence length="139" mass="15517">TVIAIMMCELSHNKALQWIWSSSPALDIDMVNSPRTVLHVTFIVQVLANTSNKTNHLLAPSDELLSGTNGGPPLDPDEVMDDVDNIMDVDEDDYKQVAEEEDKMGIDIVLVNTSHLTQMDLLVEHFSTVMCPGYWMDDI</sequence>
<evidence type="ECO:0000313" key="1">
    <source>
        <dbReference type="EMBL" id="KAJ3808964.1"/>
    </source>
</evidence>
<protein>
    <submittedName>
        <fullName evidence="1">Uncharacterized protein</fullName>
    </submittedName>
</protein>
<keyword evidence="2" id="KW-1185">Reference proteome</keyword>
<gene>
    <name evidence="1" type="ORF">F5876DRAFT_66867</name>
</gene>
<accession>A0ACC1TWQ9</accession>
<name>A0ACC1TWQ9_9AGAR</name>
<reference evidence="1" key="1">
    <citation type="submission" date="2022-09" db="EMBL/GenBank/DDBJ databases">
        <title>A Global Phylogenomic Analysis of the Shiitake Genus Lentinula.</title>
        <authorList>
            <consortium name="DOE Joint Genome Institute"/>
            <person name="Sierra-Patev S."/>
            <person name="Min B."/>
            <person name="Naranjo-Ortiz M."/>
            <person name="Looney B."/>
            <person name="Konkel Z."/>
            <person name="Slot J.C."/>
            <person name="Sakamoto Y."/>
            <person name="Steenwyk J.L."/>
            <person name="Rokas A."/>
            <person name="Carro J."/>
            <person name="Camarero S."/>
            <person name="Ferreira P."/>
            <person name="Molpeceres G."/>
            <person name="Ruiz-Duenas F.J."/>
            <person name="Serrano A."/>
            <person name="Henrissat B."/>
            <person name="Drula E."/>
            <person name="Hughes K.W."/>
            <person name="Mata J.L."/>
            <person name="Ishikawa N.K."/>
            <person name="Vargas-Isla R."/>
            <person name="Ushijima S."/>
            <person name="Smith C.A."/>
            <person name="Ahrendt S."/>
            <person name="Andreopoulos W."/>
            <person name="He G."/>
            <person name="Labutti K."/>
            <person name="Lipzen A."/>
            <person name="Ng V."/>
            <person name="Riley R."/>
            <person name="Sandor L."/>
            <person name="Barry K."/>
            <person name="Martinez A.T."/>
            <person name="Xiao Y."/>
            <person name="Gibbons J.G."/>
            <person name="Terashima K."/>
            <person name="Grigoriev I.V."/>
            <person name="Hibbett D.S."/>
        </authorList>
    </citation>
    <scope>NUCLEOTIDE SEQUENCE</scope>
    <source>
        <strain evidence="1">TMI1499</strain>
    </source>
</reference>
<comment type="caution">
    <text evidence="1">The sequence shown here is derived from an EMBL/GenBank/DDBJ whole genome shotgun (WGS) entry which is preliminary data.</text>
</comment>
<organism evidence="1 2">
    <name type="scientific">Lentinula aff. lateritia</name>
    <dbReference type="NCBI Taxonomy" id="2804960"/>
    <lineage>
        <taxon>Eukaryota</taxon>
        <taxon>Fungi</taxon>
        <taxon>Dikarya</taxon>
        <taxon>Basidiomycota</taxon>
        <taxon>Agaricomycotina</taxon>
        <taxon>Agaricomycetes</taxon>
        <taxon>Agaricomycetidae</taxon>
        <taxon>Agaricales</taxon>
        <taxon>Marasmiineae</taxon>
        <taxon>Omphalotaceae</taxon>
        <taxon>Lentinula</taxon>
    </lineage>
</organism>
<evidence type="ECO:0000313" key="2">
    <source>
        <dbReference type="Proteomes" id="UP001163835"/>
    </source>
</evidence>
<feature type="non-terminal residue" evidence="1">
    <location>
        <position position="1"/>
    </location>
</feature>
<dbReference type="EMBL" id="MU795187">
    <property type="protein sequence ID" value="KAJ3808964.1"/>
    <property type="molecule type" value="Genomic_DNA"/>
</dbReference>
<proteinExistence type="predicted"/>